<comment type="caution">
    <text evidence="1">The sequence shown here is derived from an EMBL/GenBank/DDBJ whole genome shotgun (WGS) entry which is preliminary data.</text>
</comment>
<keyword evidence="2" id="KW-1185">Reference proteome</keyword>
<keyword evidence="1" id="KW-0378">Hydrolase</keyword>
<dbReference type="Proteomes" id="UP000548476">
    <property type="component" value="Unassembled WGS sequence"/>
</dbReference>
<evidence type="ECO:0000313" key="2">
    <source>
        <dbReference type="Proteomes" id="UP000548476"/>
    </source>
</evidence>
<gene>
    <name evidence="1" type="ORF">HNR73_004995</name>
</gene>
<organism evidence="1 2">
    <name type="scientific">Phytomonospora endophytica</name>
    <dbReference type="NCBI Taxonomy" id="714109"/>
    <lineage>
        <taxon>Bacteria</taxon>
        <taxon>Bacillati</taxon>
        <taxon>Actinomycetota</taxon>
        <taxon>Actinomycetes</taxon>
        <taxon>Micromonosporales</taxon>
        <taxon>Micromonosporaceae</taxon>
        <taxon>Phytomonospora</taxon>
    </lineage>
</organism>
<dbReference type="Gene3D" id="3.30.920.30">
    <property type="entry name" value="Hypothetical protein"/>
    <property type="match status" value="1"/>
</dbReference>
<proteinExistence type="predicted"/>
<evidence type="ECO:0000313" key="1">
    <source>
        <dbReference type="EMBL" id="MBB6037122.1"/>
    </source>
</evidence>
<dbReference type="EMBL" id="JACHGT010000011">
    <property type="protein sequence ID" value="MBB6037122.1"/>
    <property type="molecule type" value="Genomic_DNA"/>
</dbReference>
<dbReference type="EC" id="3.1.-.-" evidence="1"/>
<dbReference type="InterPro" id="IPR038570">
    <property type="entry name" value="HicA_sf"/>
</dbReference>
<dbReference type="AlphaFoldDB" id="A0A841FU97"/>
<name>A0A841FU97_9ACTN</name>
<dbReference type="GO" id="GO:0016787">
    <property type="term" value="F:hydrolase activity"/>
    <property type="evidence" value="ECO:0007669"/>
    <property type="project" value="UniProtKB-KW"/>
</dbReference>
<sequence length="65" mass="7352">MKLDKLIRTLRKIAKSHGAELVLVRHGASHDVVRLGTVQFTIPRHREINERTAKAIIRIAEGACR</sequence>
<reference evidence="1 2" key="1">
    <citation type="submission" date="2020-08" db="EMBL/GenBank/DDBJ databases">
        <title>Genomic Encyclopedia of Type Strains, Phase IV (KMG-IV): sequencing the most valuable type-strain genomes for metagenomic binning, comparative biology and taxonomic classification.</title>
        <authorList>
            <person name="Goeker M."/>
        </authorList>
    </citation>
    <scope>NUCLEOTIDE SEQUENCE [LARGE SCALE GENOMIC DNA]</scope>
    <source>
        <strain evidence="1 2">YIM 65646</strain>
    </source>
</reference>
<protein>
    <submittedName>
        <fullName evidence="1">mRNA interferase HicA</fullName>
        <ecNumber evidence="1">3.1.-.-</ecNumber>
    </submittedName>
</protein>
<accession>A0A841FU97</accession>